<reference evidence="2 3" key="1">
    <citation type="submission" date="2020-06" db="EMBL/GenBank/DDBJ databases">
        <title>Characterization of Pseudomonas phiPsa374-like phages.</title>
        <authorList>
            <person name="Warring S."/>
            <person name="Malone L.M."/>
            <person name="Easingwood R.A."/>
            <person name="Rigano L."/>
            <person name="Frampton R.A."/>
            <person name="Lopez Acedo E."/>
            <person name="Templeton M.D."/>
            <person name="Kleffmann T."/>
            <person name="Bostina M."/>
            <person name="Fineran P.C."/>
        </authorList>
    </citation>
    <scope>NUCLEOTIDE SEQUENCE [LARGE SCALE GENOMIC DNA]</scope>
</reference>
<sequence length="189" mass="21727">MNIYQDLEDSLYNIVSTLHPDWNILFAFTNAAEPQNPYLVIDVKKLTPIGREYNSTPTIGADDVKLTQTTIQDHEATVRFEFVGKYDDQTSVAEMAQQLQIELRTQNGYLLQAENRLSLYRLSTLRRLPLPRDTDMYMIYQLDCVFAYAAVLTTEQDYATALEGKGVYHDANRPPDYVLETEFEITLPT</sequence>
<name>A0A7G9V0U4_9CAUD</name>
<evidence type="ECO:0000313" key="2">
    <source>
        <dbReference type="EMBL" id="QNN99899.1"/>
    </source>
</evidence>
<dbReference type="NCBIfam" id="NF047498">
    <property type="entry name" value="LIC_12616_fam"/>
    <property type="match status" value="1"/>
</dbReference>
<proteinExistence type="predicted"/>
<dbReference type="Pfam" id="PF23961">
    <property type="entry name" value="Phage_tail_terminator_9"/>
    <property type="match status" value="1"/>
</dbReference>
<evidence type="ECO:0000259" key="1">
    <source>
        <dbReference type="Pfam" id="PF23961"/>
    </source>
</evidence>
<accession>A0A7G9V0U4</accession>
<gene>
    <name evidence="2" type="ORF">phiPsa267_071</name>
</gene>
<feature type="domain" description="Phage neck terminator protein gp12-like" evidence="1">
    <location>
        <begin position="5"/>
        <end position="160"/>
    </location>
</feature>
<organism evidence="2 3">
    <name type="scientific">Pseudomonas phage phiPsa267</name>
    <dbReference type="NCBI Taxonomy" id="1460361"/>
    <lineage>
        <taxon>Viruses</taxon>
        <taxon>Duplodnaviria</taxon>
        <taxon>Heunggongvirae</taxon>
        <taxon>Uroviricota</taxon>
        <taxon>Caudoviricetes</taxon>
        <taxon>Vandenendeviridae</taxon>
        <taxon>Gorskivirinae</taxon>
        <taxon>Otagovirus</taxon>
        <taxon>Otagovirus psa267</taxon>
    </lineage>
</organism>
<protein>
    <recommendedName>
        <fullName evidence="1">Phage neck terminator protein gp12-like domain-containing protein</fullName>
    </recommendedName>
</protein>
<dbReference type="EMBL" id="MT670417">
    <property type="protein sequence ID" value="QNN99899.1"/>
    <property type="molecule type" value="Genomic_DNA"/>
</dbReference>
<dbReference type="Proteomes" id="UP000516074">
    <property type="component" value="Segment"/>
</dbReference>
<dbReference type="InterPro" id="IPR057087">
    <property type="entry name" value="Gp12-like"/>
</dbReference>
<evidence type="ECO:0000313" key="3">
    <source>
        <dbReference type="Proteomes" id="UP000516074"/>
    </source>
</evidence>
<keyword evidence="3" id="KW-1185">Reference proteome</keyword>